<dbReference type="InterPro" id="IPR053171">
    <property type="entry name" value="Viral_Tip_Attach_Protein"/>
</dbReference>
<sequence>MKKPAVYWLNNPFDLSDVSQYPIDNDLTIQQWLDEHGGLVRLNREPTVCVYQGKELLRAEYDQAIEGPVCFVTLPQGGDSGSNPLAIVAMIGLTVFTMGGAAWALPALVGGLTSSTAVLTATQMVVMMAGSMLINAVFPPPGMPSTADPSAASPTYSLQSQGNAARLGAPIPVNYGTMRVYPDFAAQPYTEYHGNDQYLYQLFCIGQGRNRVSALRLDNTPLDNFEDVTTEVIPPLGRVTLFHSAVINAPEAGGQDMSNIITLGPYVINAVGTQVSRLSVDIVMPGGLFGVDKHGHEYNLWLELDITADAIDGEGKVTGDSFTVFRGKIWDRTRTAIRRSLSKDVPPGRYRVTVKRLKRKGYSNESDSCTLGNIRGYLVDDNEYGDVTLLAVRIRATANLSNSASRLLNCLVEREIPVWEPSGGWSDPVLTDNPAWCFADAARARYGGDFPDSEVDLNGLHYLAGVLEERGDGFNGRFDSNQSLWDGLGKVGQVCRCAPVRQGNLLRMIRDQHQFTPATQFSMANMSDFSMDFVMHNGRTADSVKVTYWDKKRDFKETTILCRLPDETADNPKDIKLFGCTGYEQAWREGMYLAAGNRERRQLVSWKTGMEGYIPTFGDVVWVNHDLLGAGQVFSGTVAGEDGTALLLSRDVSLPGDHWYMVLRDGDGTPSQPLSVEGMEGNRVRLLDRLPFAVETDMEREPTHFMIGRGKNYAWPVKVTGIVPEADDRITVSGCIESEYVHTADQGTLPPHPPDVVPPPVGLSVEGLISTQGGTRQNPVVFLSWQLAHGADRYLVELSRDGRQTWQPAGTGVSLLPQHEFTAQPGLVTCRVAAVAAVRGDWAMVDVNAGGEFDRPGQVAVSLMQPFTGDALSVVWEKEPAAARYLIEVLYKGQRMRAMYVERSVTDYSYHWQDARQDGAGRELTVRVRAQNAENVDGEWGSVTASNPSPPVPGELSITSLIDAFVIRATRATDTDIREFRVYGSREKGFVPDAATLLGAGQTPVVNLNLKGEWYFRCAWVDQWGEDGLNFSGEAAAESDFVDLSDLEGIFPITETEIKDGSISTPKLQANCINGDKIQANSINAGHLKADSISARHLQANSITGQKISSSTTITAGVEAGMNGAEYPDNPALGNIRFWSGASAYEVEKANFSVDRQGLMRATNANISGVLASSSITGTDIAGGTVTGTQVNGSRINGAVIEGSTIIGGLVIASETAYTVDPSDDGTIRYYDAYPDHIVYCNRRFNERQSVKRINQQERDIVLSSGVKTAADFTGEPTSQRFRWLDLPRAAIVIELIVGGDHDDMTHQMTLEYFNPDTGKVMESKVLDFQNWNLPKNFNFTFAGIRFKGTRKGFHNYATSMPASLGSLTDPSKNGCLRLRYRCWSHNQWYTSNLYLTVATDNSIHP</sequence>
<evidence type="ECO:0000256" key="1">
    <source>
        <dbReference type="SAM" id="Phobius"/>
    </source>
</evidence>
<evidence type="ECO:0000259" key="3">
    <source>
        <dbReference type="Pfam" id="PF24801"/>
    </source>
</evidence>
<reference evidence="4" key="1">
    <citation type="journal article" date="2017" name="Appl. Environ. Microbiol.">
        <title>Molecular characterization of an Endozoicomonas-like organism causing infection in king scallop Pecten maximus L.</title>
        <authorList>
            <person name="Cano I."/>
            <person name="van Aerle R."/>
            <person name="Ross S."/>
            <person name="Verner-Jeffreys D.W."/>
            <person name="Paley R.K."/>
            <person name="Rimmer G."/>
            <person name="Ryder D."/>
            <person name="Hooper P."/>
            <person name="Stone D."/>
            <person name="Feist S.W."/>
        </authorList>
    </citation>
    <scope>NUCLEOTIDE SEQUENCE</scope>
</reference>
<dbReference type="InterPro" id="IPR032876">
    <property type="entry name" value="J_dom"/>
</dbReference>
<dbReference type="EMBL" id="NSIT01000009">
    <property type="protein sequence ID" value="PJE80658.1"/>
    <property type="molecule type" value="Genomic_DNA"/>
</dbReference>
<gene>
    <name evidence="4" type="ORF">CI610_00319</name>
</gene>
<comment type="caution">
    <text evidence="4">The sequence shown here is derived from an EMBL/GenBank/DDBJ whole genome shotgun (WGS) entry which is preliminary data.</text>
</comment>
<name>A0A2H9TC16_9ZZZZ</name>
<accession>A0A2H9TC16</accession>
<keyword evidence="1" id="KW-0472">Membrane</keyword>
<feature type="transmembrane region" description="Helical" evidence="1">
    <location>
        <begin position="117"/>
        <end position="138"/>
    </location>
</feature>
<dbReference type="Pfam" id="PF13550">
    <property type="entry name" value="Phage-tail_3"/>
    <property type="match status" value="1"/>
</dbReference>
<feature type="transmembrane region" description="Helical" evidence="1">
    <location>
        <begin position="85"/>
        <end position="105"/>
    </location>
</feature>
<feature type="domain" description="Tip attachment protein J" evidence="2">
    <location>
        <begin position="481"/>
        <end position="626"/>
    </location>
</feature>
<keyword evidence="1" id="KW-0812">Transmembrane</keyword>
<proteinExistence type="predicted"/>
<dbReference type="NCBIfam" id="NF040662">
    <property type="entry name" value="attach_TipJ_rel"/>
    <property type="match status" value="1"/>
</dbReference>
<dbReference type="Pfam" id="PF24801">
    <property type="entry name" value="FNIII-A_GpJ"/>
    <property type="match status" value="1"/>
</dbReference>
<dbReference type="InterPro" id="IPR055385">
    <property type="entry name" value="GpJ_HDII-ins2"/>
</dbReference>
<evidence type="ECO:0000259" key="2">
    <source>
        <dbReference type="Pfam" id="PF13550"/>
    </source>
</evidence>
<evidence type="ECO:0000313" key="4">
    <source>
        <dbReference type="EMBL" id="PJE80658.1"/>
    </source>
</evidence>
<feature type="domain" description="Tip attachment protein J HDII-ins2" evidence="3">
    <location>
        <begin position="265"/>
        <end position="361"/>
    </location>
</feature>
<organism evidence="4">
    <name type="scientific">invertebrate metagenome</name>
    <dbReference type="NCBI Taxonomy" id="1711999"/>
    <lineage>
        <taxon>unclassified sequences</taxon>
        <taxon>metagenomes</taxon>
        <taxon>organismal metagenomes</taxon>
    </lineage>
</organism>
<keyword evidence="1" id="KW-1133">Transmembrane helix</keyword>
<dbReference type="PANTHER" id="PTHR36251">
    <property type="entry name" value="FELS-1 PROPHAGE HOST SPECIFICITY PROTEIN-RELATED"/>
    <property type="match status" value="1"/>
</dbReference>
<protein>
    <submittedName>
        <fullName evidence="4">Uncharacterized protein</fullName>
    </submittedName>
</protein>
<dbReference type="PANTHER" id="PTHR36251:SF2">
    <property type="entry name" value="GIFSY-2 PROPHAGE HOST SPECIFICITY PROTEIN J, PHAGE LAMBDA"/>
    <property type="match status" value="1"/>
</dbReference>